<sequence length="166" mass="18409">MELTMSKHKLVPLAVIMMALGATPALAGLGPIKVLSSAGEAFEAEIPVLDENPQGAVVVRLADRNHYSLIAPYTISAERLHFSLLRRADGVVSKVRVSGPSDFPEPLLNFAVEMSWPAGRVVREFEVDYLRDGPHHKKKSPIHDDNGKKLCRWNRSIDWITSAWES</sequence>
<reference evidence="2 3" key="1">
    <citation type="submission" date="2019-11" db="EMBL/GenBank/DDBJ databases">
        <title>Draft genome sequence of Paludibacterium sp. dN18-1.</title>
        <authorList>
            <person name="Im W.-T."/>
        </authorList>
    </citation>
    <scope>NUCLEOTIDE SEQUENCE [LARGE SCALE GENOMIC DNA]</scope>
    <source>
        <strain evidence="3">dN 18-1</strain>
    </source>
</reference>
<protein>
    <recommendedName>
        <fullName evidence="1">FimV N-terminal domain-containing protein</fullName>
    </recommendedName>
</protein>
<proteinExistence type="predicted"/>
<evidence type="ECO:0000313" key="2">
    <source>
        <dbReference type="EMBL" id="MTD33778.1"/>
    </source>
</evidence>
<accession>A0A844GEY0</accession>
<evidence type="ECO:0000313" key="3">
    <source>
        <dbReference type="Proteomes" id="UP000446658"/>
    </source>
</evidence>
<gene>
    <name evidence="2" type="ORF">GKE73_14195</name>
</gene>
<dbReference type="Proteomes" id="UP000446658">
    <property type="component" value="Unassembled WGS sequence"/>
</dbReference>
<comment type="caution">
    <text evidence="2">The sequence shown here is derived from an EMBL/GenBank/DDBJ whole genome shotgun (WGS) entry which is preliminary data.</text>
</comment>
<dbReference type="Pfam" id="PF25800">
    <property type="entry name" value="FimV_N"/>
    <property type="match status" value="1"/>
</dbReference>
<keyword evidence="3" id="KW-1185">Reference proteome</keyword>
<dbReference type="AlphaFoldDB" id="A0A844GEY0"/>
<feature type="domain" description="FimV N-terminal" evidence="1">
    <location>
        <begin position="27"/>
        <end position="127"/>
    </location>
</feature>
<dbReference type="InterPro" id="IPR057840">
    <property type="entry name" value="FimV_N"/>
</dbReference>
<name>A0A844GEY0_9NEIS</name>
<evidence type="ECO:0000259" key="1">
    <source>
        <dbReference type="Pfam" id="PF25800"/>
    </source>
</evidence>
<dbReference type="EMBL" id="WLYX01000001">
    <property type="protein sequence ID" value="MTD33778.1"/>
    <property type="molecule type" value="Genomic_DNA"/>
</dbReference>
<organism evidence="2 3">
    <name type="scientific">Paludibacterium denitrificans</name>
    <dbReference type="NCBI Taxonomy" id="2675226"/>
    <lineage>
        <taxon>Bacteria</taxon>
        <taxon>Pseudomonadati</taxon>
        <taxon>Pseudomonadota</taxon>
        <taxon>Betaproteobacteria</taxon>
        <taxon>Neisseriales</taxon>
        <taxon>Chromobacteriaceae</taxon>
        <taxon>Paludibacterium</taxon>
    </lineage>
</organism>